<organism evidence="4">
    <name type="scientific">Cacopsylla melanoneura</name>
    <dbReference type="NCBI Taxonomy" id="428564"/>
    <lineage>
        <taxon>Eukaryota</taxon>
        <taxon>Metazoa</taxon>
        <taxon>Ecdysozoa</taxon>
        <taxon>Arthropoda</taxon>
        <taxon>Hexapoda</taxon>
        <taxon>Insecta</taxon>
        <taxon>Pterygota</taxon>
        <taxon>Neoptera</taxon>
        <taxon>Paraneoptera</taxon>
        <taxon>Hemiptera</taxon>
        <taxon>Sternorrhyncha</taxon>
        <taxon>Psylloidea</taxon>
        <taxon>Psyllidae</taxon>
        <taxon>Psyllinae</taxon>
        <taxon>Cacopsylla</taxon>
    </lineage>
</organism>
<feature type="chain" id="PRO_5034728575" evidence="1">
    <location>
        <begin position="29"/>
        <end position="591"/>
    </location>
</feature>
<dbReference type="PANTHER" id="PTHR11412">
    <property type="entry name" value="MACROGLOBULIN / COMPLEMENT"/>
    <property type="match status" value="1"/>
</dbReference>
<reference evidence="4" key="1">
    <citation type="submission" date="2021-05" db="EMBL/GenBank/DDBJ databases">
        <authorList>
            <person name="Alioto T."/>
            <person name="Alioto T."/>
            <person name="Gomez Garrido J."/>
        </authorList>
    </citation>
    <scope>NUCLEOTIDE SEQUENCE</scope>
</reference>
<evidence type="ECO:0000256" key="1">
    <source>
        <dbReference type="SAM" id="SignalP"/>
    </source>
</evidence>
<evidence type="ECO:0000259" key="2">
    <source>
        <dbReference type="Pfam" id="PF01835"/>
    </source>
</evidence>
<dbReference type="InterPro" id="IPR050473">
    <property type="entry name" value="A2M/Complement_sys"/>
</dbReference>
<dbReference type="EMBL" id="HBUF01121049">
    <property type="protein sequence ID" value="CAG6642145.1"/>
    <property type="molecule type" value="Transcribed_RNA"/>
</dbReference>
<dbReference type="GO" id="GO:0004866">
    <property type="term" value="F:endopeptidase inhibitor activity"/>
    <property type="evidence" value="ECO:0007669"/>
    <property type="project" value="InterPro"/>
</dbReference>
<protein>
    <submittedName>
        <fullName evidence="4">CD109 antigen</fullName>
    </submittedName>
</protein>
<keyword evidence="1" id="KW-0732">Signal</keyword>
<feature type="domain" description="Macroglobulin" evidence="3">
    <location>
        <begin position="274"/>
        <end position="315"/>
    </location>
</feature>
<sequence>MGVRNATFLRWSFTCLFTLVFLLCPVHSQNNLNYVQQDTNGAPNWRDRERGEDTYWQSNNPAVNSVYDNNVIIHEASYFIVTSKLVRPGQIYKLSVRIYYARHPIYVRSSIQRNGVEISSNMQHVKENIPETLIMRIPPTSVPGDYKLRVEGLYDGVLGGIAFLNETNLVFSQRSMTIFIQTDKPIYKQGETIKFRAIPINTDLKAFDGAVDVYMLDPKRYILRRWLSRQSNLGTVSLNYQLSDQPVFGEWIIQVVAQNQVEELKFVVQEYYQTRFEVNVTMSPFFFTTDKYLTGVVMANYTSGGPVDGNLTLKASIHPVVTTRLPGAPQVQTIEKYFNFDESYPFWYPRAQYADHQIPHLKWFHGVYRFKYDMSELEKYVPTLENMEVKITATVGDRYLDEIIDGFSTTRFYNSSVRLTFFGGSPQVFKPTMPFNTYLAVSFYDGSSLDVKRVSQGEMKISGEVLMQGGRRRSIDVPNVKMSTDHNGVYEMKLDLRSQLGLNEGDPKVANEVLKDIESMKIQAFFKDIENSNAQADLLLFSHYSPSDHQIKISTSTRNAKVGEFVIFHVQSNFMMDTFDYVLLSKVHCFH</sequence>
<dbReference type="InterPro" id="IPR002890">
    <property type="entry name" value="MG2"/>
</dbReference>
<dbReference type="PANTHER" id="PTHR11412:SF172">
    <property type="entry name" value="LD23292P"/>
    <property type="match status" value="1"/>
</dbReference>
<feature type="signal peptide" evidence="1">
    <location>
        <begin position="1"/>
        <end position="28"/>
    </location>
</feature>
<dbReference type="Gene3D" id="2.60.40.2950">
    <property type="match status" value="1"/>
</dbReference>
<dbReference type="Gene3D" id="2.60.40.1930">
    <property type="match status" value="1"/>
</dbReference>
<accession>A0A8D8R0S6</accession>
<proteinExistence type="predicted"/>
<dbReference type="AlphaFoldDB" id="A0A8D8R0S6"/>
<evidence type="ECO:0000313" key="4">
    <source>
        <dbReference type="EMBL" id="CAG6642145.1"/>
    </source>
</evidence>
<dbReference type="Gene3D" id="2.60.40.1940">
    <property type="match status" value="1"/>
</dbReference>
<name>A0A8D8R0S6_9HEMI</name>
<dbReference type="Pfam" id="PF17791">
    <property type="entry name" value="MG3"/>
    <property type="match status" value="1"/>
</dbReference>
<evidence type="ECO:0000259" key="3">
    <source>
        <dbReference type="Pfam" id="PF17791"/>
    </source>
</evidence>
<dbReference type="Pfam" id="PF01835">
    <property type="entry name" value="MG2"/>
    <property type="match status" value="1"/>
</dbReference>
<feature type="domain" description="Macroglobulin" evidence="2">
    <location>
        <begin position="178"/>
        <end position="262"/>
    </location>
</feature>
<dbReference type="InterPro" id="IPR041555">
    <property type="entry name" value="MG3"/>
</dbReference>